<dbReference type="EMBL" id="VBWP01000001">
    <property type="protein sequence ID" value="TLG77071.1"/>
    <property type="molecule type" value="Genomic_DNA"/>
</dbReference>
<name>A0A5R8QGA9_9FIRM</name>
<keyword evidence="4" id="KW-1003">Cell membrane</keyword>
<dbReference type="Proteomes" id="UP000306912">
    <property type="component" value="Unassembled WGS sequence"/>
</dbReference>
<dbReference type="PANTHER" id="PTHR30472">
    <property type="entry name" value="FERRIC ENTEROBACTIN TRANSPORT SYSTEM PERMEASE PROTEIN"/>
    <property type="match status" value="1"/>
</dbReference>
<keyword evidence="7 8" id="KW-0472">Membrane</keyword>
<accession>A0A5R8QGA9</accession>
<dbReference type="Gene3D" id="1.10.3470.10">
    <property type="entry name" value="ABC transporter involved in vitamin B12 uptake, BtuC"/>
    <property type="match status" value="1"/>
</dbReference>
<dbReference type="RefSeq" id="WP_138189683.1">
    <property type="nucleotide sequence ID" value="NZ_VBWP01000001.1"/>
</dbReference>
<feature type="transmembrane region" description="Helical" evidence="8">
    <location>
        <begin position="100"/>
        <end position="120"/>
    </location>
</feature>
<dbReference type="InterPro" id="IPR000522">
    <property type="entry name" value="ABC_transptr_permease_BtuC"/>
</dbReference>
<feature type="transmembrane region" description="Helical" evidence="8">
    <location>
        <begin position="203"/>
        <end position="225"/>
    </location>
</feature>
<reference evidence="9 10" key="1">
    <citation type="submission" date="2019-05" db="EMBL/GenBank/DDBJ databases">
        <title>Culicoidintestinum kansasii gen. nov., sp. nov. from the gastrointestinal tract of the biting midge, Culicoides sonorensis.</title>
        <authorList>
            <person name="Neupane S."/>
            <person name="Ghosh A."/>
            <person name="Gunther S."/>
            <person name="Martin K."/>
            <person name="Zurek L."/>
        </authorList>
    </citation>
    <scope>NUCLEOTIDE SEQUENCE [LARGE SCALE GENOMIC DNA]</scope>
    <source>
        <strain evidence="9 10">CS-1</strain>
    </source>
</reference>
<keyword evidence="3" id="KW-0813">Transport</keyword>
<evidence type="ECO:0000256" key="8">
    <source>
        <dbReference type="SAM" id="Phobius"/>
    </source>
</evidence>
<dbReference type="SUPFAM" id="SSF81345">
    <property type="entry name" value="ABC transporter involved in vitamin B12 uptake, BtuC"/>
    <property type="match status" value="1"/>
</dbReference>
<dbReference type="InterPro" id="IPR037294">
    <property type="entry name" value="ABC_BtuC-like"/>
</dbReference>
<evidence type="ECO:0000256" key="6">
    <source>
        <dbReference type="ARBA" id="ARBA00022989"/>
    </source>
</evidence>
<feature type="transmembrane region" description="Helical" evidence="8">
    <location>
        <begin position="159"/>
        <end position="183"/>
    </location>
</feature>
<proteinExistence type="inferred from homology"/>
<dbReference type="CDD" id="cd06550">
    <property type="entry name" value="TM_ABC_iron-siderophores_like"/>
    <property type="match status" value="1"/>
</dbReference>
<evidence type="ECO:0000256" key="5">
    <source>
        <dbReference type="ARBA" id="ARBA00022692"/>
    </source>
</evidence>
<evidence type="ECO:0000256" key="2">
    <source>
        <dbReference type="ARBA" id="ARBA00007935"/>
    </source>
</evidence>
<evidence type="ECO:0000256" key="1">
    <source>
        <dbReference type="ARBA" id="ARBA00004651"/>
    </source>
</evidence>
<protein>
    <submittedName>
        <fullName evidence="9">Iron ABC transporter permease</fullName>
    </submittedName>
</protein>
<feature type="transmembrane region" description="Helical" evidence="8">
    <location>
        <begin position="317"/>
        <end position="334"/>
    </location>
</feature>
<dbReference type="Pfam" id="PF01032">
    <property type="entry name" value="FecCD"/>
    <property type="match status" value="1"/>
</dbReference>
<dbReference type="PANTHER" id="PTHR30472:SF58">
    <property type="entry name" value="IRON(3+)-HYDROXAMATE IMPORT SYSTEM PERMEASE PROTEIN FHUB"/>
    <property type="match status" value="1"/>
</dbReference>
<evidence type="ECO:0000256" key="4">
    <source>
        <dbReference type="ARBA" id="ARBA00022475"/>
    </source>
</evidence>
<dbReference type="FunCoup" id="A0A5R8QGA9">
    <property type="interactions" value="21"/>
</dbReference>
<organism evidence="9 10">
    <name type="scientific">Culicoidibacter larvae</name>
    <dbReference type="NCBI Taxonomy" id="2579976"/>
    <lineage>
        <taxon>Bacteria</taxon>
        <taxon>Bacillati</taxon>
        <taxon>Bacillota</taxon>
        <taxon>Culicoidibacteria</taxon>
        <taxon>Culicoidibacterales</taxon>
        <taxon>Culicoidibacteraceae</taxon>
        <taxon>Culicoidibacter</taxon>
    </lineage>
</organism>
<comment type="similarity">
    <text evidence="2">Belongs to the binding-protein-dependent transport system permease family. FecCD subfamily.</text>
</comment>
<dbReference type="GO" id="GO:0033214">
    <property type="term" value="P:siderophore-iron import into cell"/>
    <property type="evidence" value="ECO:0007669"/>
    <property type="project" value="TreeGrafter"/>
</dbReference>
<feature type="transmembrane region" description="Helical" evidence="8">
    <location>
        <begin position="12"/>
        <end position="35"/>
    </location>
</feature>
<evidence type="ECO:0000256" key="3">
    <source>
        <dbReference type="ARBA" id="ARBA00022448"/>
    </source>
</evidence>
<evidence type="ECO:0000313" key="10">
    <source>
        <dbReference type="Proteomes" id="UP000306912"/>
    </source>
</evidence>
<evidence type="ECO:0000313" key="9">
    <source>
        <dbReference type="EMBL" id="TLG77071.1"/>
    </source>
</evidence>
<dbReference type="AlphaFoldDB" id="A0A5R8QGA9"/>
<feature type="transmembrane region" description="Helical" evidence="8">
    <location>
        <begin position="246"/>
        <end position="273"/>
    </location>
</feature>
<keyword evidence="10" id="KW-1185">Reference proteome</keyword>
<keyword evidence="6 8" id="KW-1133">Transmembrane helix</keyword>
<dbReference type="InParanoid" id="A0A5R8QGA9"/>
<comment type="subcellular location">
    <subcellularLocation>
        <location evidence="1">Cell membrane</location>
        <topology evidence="1">Multi-pass membrane protein</topology>
    </subcellularLocation>
</comment>
<gene>
    <name evidence="9" type="ORF">FEZ08_00200</name>
</gene>
<feature type="transmembrane region" description="Helical" evidence="8">
    <location>
        <begin position="126"/>
        <end position="147"/>
    </location>
</feature>
<feature type="transmembrane region" description="Helical" evidence="8">
    <location>
        <begin position="69"/>
        <end position="88"/>
    </location>
</feature>
<dbReference type="OrthoDB" id="9792889at2"/>
<comment type="caution">
    <text evidence="9">The sequence shown here is derived from an EMBL/GenBank/DDBJ whole genome shotgun (WGS) entry which is preliminary data.</text>
</comment>
<dbReference type="GO" id="GO:0005886">
    <property type="term" value="C:plasma membrane"/>
    <property type="evidence" value="ECO:0007669"/>
    <property type="project" value="UniProtKB-SubCell"/>
</dbReference>
<feature type="transmembrane region" description="Helical" evidence="8">
    <location>
        <begin position="285"/>
        <end position="305"/>
    </location>
</feature>
<evidence type="ECO:0000256" key="7">
    <source>
        <dbReference type="ARBA" id="ARBA00023136"/>
    </source>
</evidence>
<sequence length="341" mass="35567">MSKGTQITTKNNYVKAVWTILIGIVLLLFAVALSISLGAANFDLATVWQAIFAPDMSLLPHQIIWELRLPRVLVAVIVGAALSVAGAIMQGVTRNPLADAGLLGLNAGSGFAIAICFAFFPAMSQLGLLAASFVGAGISLLLIYGISAAARGAFTPAKLVLVGASISMLMIAISQAIALYFNLTQGFAFWTAGGVAIVTWDQLAFVTPFIVIGLLLAVLLSRSITVLSLGEKMAIGLGQRVGLVKILSLLVVLILAGASVSLVGAVGFVGLLIPHIVRHFVGSDYRYIIPCSAVLGGLFLVLADFGARMINAPYETPLGAVVALIGVPFFLHVVRKDIKGI</sequence>
<dbReference type="FunFam" id="1.10.3470.10:FF:000001">
    <property type="entry name" value="Vitamin B12 ABC transporter permease BtuC"/>
    <property type="match status" value="1"/>
</dbReference>
<dbReference type="GO" id="GO:0022857">
    <property type="term" value="F:transmembrane transporter activity"/>
    <property type="evidence" value="ECO:0007669"/>
    <property type="project" value="InterPro"/>
</dbReference>
<keyword evidence="5 8" id="KW-0812">Transmembrane</keyword>